<evidence type="ECO:0000256" key="1">
    <source>
        <dbReference type="ARBA" id="ARBA00003681"/>
    </source>
</evidence>
<comment type="function">
    <text evidence="1">General (non sugar-specific) component of the phosphoenolpyruvate-dependent sugar phosphotransferase system (sugar PTS). This major carbohydrate active-transport system catalyzes the phosphorylation of incoming sugar substrates concomitantly with their translocation across the cell membrane. The phosphoryl group from phosphoenolpyruvate (PEP) is transferred to the phosphoryl carrier protein HPr by enzyme I. Phospho-HPr then transfers it to the PTS EIIA domain.</text>
</comment>
<dbReference type="GO" id="GO:0009401">
    <property type="term" value="P:phosphoenolpyruvate-dependent sugar phosphotransferase system"/>
    <property type="evidence" value="ECO:0007669"/>
    <property type="project" value="UniProtKB-KW"/>
</dbReference>
<proteinExistence type="predicted"/>
<dbReference type="AlphaFoldDB" id="A0AAU9EEG3"/>
<comment type="subcellular location">
    <subcellularLocation>
        <location evidence="2">Cytoplasm</location>
    </subcellularLocation>
</comment>
<evidence type="ECO:0000256" key="3">
    <source>
        <dbReference type="ARBA" id="ARBA00020422"/>
    </source>
</evidence>
<dbReference type="Proteomes" id="UP001321786">
    <property type="component" value="Chromosome"/>
</dbReference>
<evidence type="ECO:0000256" key="2">
    <source>
        <dbReference type="ARBA" id="ARBA00004496"/>
    </source>
</evidence>
<dbReference type="PANTHER" id="PTHR33705">
    <property type="entry name" value="PHOSPHOCARRIER PROTEIN HPR"/>
    <property type="match status" value="1"/>
</dbReference>
<keyword evidence="8" id="KW-1185">Reference proteome</keyword>
<dbReference type="InterPro" id="IPR050399">
    <property type="entry name" value="HPr"/>
</dbReference>
<dbReference type="KEGG" id="hprf:HLPR_14030"/>
<keyword evidence="4" id="KW-0963">Cytoplasm</keyword>
<name>A0AAU9EEG3_9FIRM</name>
<evidence type="ECO:0000256" key="4">
    <source>
        <dbReference type="ARBA" id="ARBA00022490"/>
    </source>
</evidence>
<evidence type="ECO:0000256" key="5">
    <source>
        <dbReference type="ARBA" id="ARBA00022683"/>
    </source>
</evidence>
<dbReference type="PANTHER" id="PTHR33705:SF2">
    <property type="entry name" value="PHOSPHOCARRIER PROTEIN NPR"/>
    <property type="match status" value="1"/>
</dbReference>
<protein>
    <recommendedName>
        <fullName evidence="3">Phosphocarrier protein HPr</fullName>
    </recommendedName>
</protein>
<dbReference type="EMBL" id="AP028654">
    <property type="protein sequence ID" value="BEP29072.1"/>
    <property type="molecule type" value="Genomic_DNA"/>
</dbReference>
<dbReference type="PRINTS" id="PR00107">
    <property type="entry name" value="PHOSPHOCPHPR"/>
</dbReference>
<evidence type="ECO:0000313" key="7">
    <source>
        <dbReference type="EMBL" id="BEP29072.1"/>
    </source>
</evidence>
<dbReference type="Gene3D" id="3.30.1340.10">
    <property type="entry name" value="HPr-like"/>
    <property type="match status" value="1"/>
</dbReference>
<dbReference type="NCBIfam" id="TIGR01003">
    <property type="entry name" value="PTS_HPr_family"/>
    <property type="match status" value="1"/>
</dbReference>
<dbReference type="PROSITE" id="PS00589">
    <property type="entry name" value="PTS_HPR_SER"/>
    <property type="match status" value="1"/>
</dbReference>
<dbReference type="PROSITE" id="PS00369">
    <property type="entry name" value="PTS_HPR_HIS"/>
    <property type="match status" value="1"/>
</dbReference>
<dbReference type="GO" id="GO:0005737">
    <property type="term" value="C:cytoplasm"/>
    <property type="evidence" value="ECO:0007669"/>
    <property type="project" value="UniProtKB-SubCell"/>
</dbReference>
<reference evidence="7 8" key="1">
    <citation type="submission" date="2023-08" db="EMBL/GenBank/DDBJ databases">
        <title>Helicovermis profunda gen. nov., sp. nov., a novel mesophilic, fermentative bacterium within the Bacillota from a deep-sea hydrothermal vent chimney.</title>
        <authorList>
            <person name="Miyazaki U."/>
            <person name="Mizutani D."/>
            <person name="Hashimoto Y."/>
            <person name="Tame A."/>
            <person name="Sawayama S."/>
            <person name="Miyazaki J."/>
            <person name="Takai K."/>
            <person name="Nakagawa S."/>
        </authorList>
    </citation>
    <scope>NUCLEOTIDE SEQUENCE [LARGE SCALE GENOMIC DNA]</scope>
    <source>
        <strain evidence="7 8">S502</strain>
    </source>
</reference>
<accession>A0AAU9EEG3</accession>
<dbReference type="InterPro" id="IPR001020">
    <property type="entry name" value="PTS_HPr_His_P_site"/>
</dbReference>
<dbReference type="InterPro" id="IPR002114">
    <property type="entry name" value="PTS_HPr_Ser_P_site"/>
</dbReference>
<evidence type="ECO:0000313" key="8">
    <source>
        <dbReference type="Proteomes" id="UP001321786"/>
    </source>
</evidence>
<feature type="domain" description="HPr" evidence="6">
    <location>
        <begin position="1"/>
        <end position="80"/>
    </location>
</feature>
<dbReference type="Pfam" id="PF00381">
    <property type="entry name" value="PTS-HPr"/>
    <property type="match status" value="1"/>
</dbReference>
<dbReference type="InterPro" id="IPR000032">
    <property type="entry name" value="HPr-like"/>
</dbReference>
<sequence>MFEIKNELGLHARPASMIVQEAKKYKSTINFIKDGVKFNAKSIMSIMSMDAKFASKFEIECIGEDELEAKKGIINLLNSL</sequence>
<dbReference type="SUPFAM" id="SSF55594">
    <property type="entry name" value="HPr-like"/>
    <property type="match status" value="1"/>
</dbReference>
<gene>
    <name evidence="7" type="ORF">HLPR_14030</name>
</gene>
<organism evidence="7 8">
    <name type="scientific">Helicovermis profundi</name>
    <dbReference type="NCBI Taxonomy" id="3065157"/>
    <lineage>
        <taxon>Bacteria</taxon>
        <taxon>Bacillati</taxon>
        <taxon>Bacillota</taxon>
        <taxon>Clostridia</taxon>
        <taxon>Helicovermis</taxon>
    </lineage>
</organism>
<keyword evidence="5" id="KW-0598">Phosphotransferase system</keyword>
<dbReference type="CDD" id="cd00367">
    <property type="entry name" value="PTS-HPr_like"/>
    <property type="match status" value="1"/>
</dbReference>
<dbReference type="InterPro" id="IPR035895">
    <property type="entry name" value="HPr-like_sf"/>
</dbReference>
<dbReference type="RefSeq" id="WP_338534740.1">
    <property type="nucleotide sequence ID" value="NZ_AP028654.1"/>
</dbReference>
<dbReference type="PROSITE" id="PS51350">
    <property type="entry name" value="PTS_HPR_DOM"/>
    <property type="match status" value="1"/>
</dbReference>
<evidence type="ECO:0000259" key="6">
    <source>
        <dbReference type="PROSITE" id="PS51350"/>
    </source>
</evidence>